<proteinExistence type="predicted"/>
<reference evidence="1 2" key="1">
    <citation type="journal article" date="2005" name="Genome Res.">
        <title>Comparative and functional genomic analyses of the pathogenicity of phytopathogen Xanthomonas campestris pv. campestris.</title>
        <authorList>
            <person name="Qian W."/>
            <person name="Jia Y."/>
            <person name="Ren S.X."/>
            <person name="He Y.Q."/>
            <person name="Feng J.X."/>
            <person name="Lu L.F."/>
            <person name="Sun Q."/>
            <person name="Ying G."/>
            <person name="Tang D.J."/>
            <person name="Tang H."/>
            <person name="Wu W."/>
            <person name="Hao P."/>
            <person name="Wang L."/>
            <person name="Jiang B.L."/>
            <person name="Zeng S."/>
            <person name="Gu W.Y."/>
            <person name="Lu G."/>
            <person name="Rong L."/>
            <person name="Tian Y."/>
            <person name="Yao Z."/>
            <person name="Fu G."/>
            <person name="Chen B."/>
            <person name="Fang R."/>
            <person name="Qiang B."/>
            <person name="Chen Z."/>
            <person name="Zhao G.P."/>
            <person name="Tang J.L."/>
            <person name="He C."/>
        </authorList>
    </citation>
    <scope>NUCLEOTIDE SEQUENCE [LARGE SCALE GENOMIC DNA]</scope>
    <source>
        <strain evidence="1 2">8004</strain>
    </source>
</reference>
<dbReference type="AlphaFoldDB" id="A0A0H2XCL2"/>
<evidence type="ECO:0000313" key="2">
    <source>
        <dbReference type="Proteomes" id="UP000000420"/>
    </source>
</evidence>
<accession>A0A0H2XCL2</accession>
<protein>
    <recommendedName>
        <fullName evidence="3">KTSC domain-containing protein</fullName>
    </recommendedName>
</protein>
<name>A0A0H2XCL2_XANC8</name>
<dbReference type="EMBL" id="CP000050">
    <property type="protein sequence ID" value="AAY51342.1"/>
    <property type="molecule type" value="Genomic_DNA"/>
</dbReference>
<sequence length="86" mass="9316">MCMVTRRPPLLQRYGNRDGDSGVVAYAVTTGAIAVQFRSGETYVYTDASAGAEAIATMQRLAADGRGLSTYISQHVRERYAGKLEP</sequence>
<dbReference type="Proteomes" id="UP000000420">
    <property type="component" value="Chromosome"/>
</dbReference>
<evidence type="ECO:0000313" key="1">
    <source>
        <dbReference type="EMBL" id="AAY51342.1"/>
    </source>
</evidence>
<gene>
    <name evidence="1" type="ordered locus">XC_4307</name>
</gene>
<dbReference type="KEGG" id="xcb:XC_4307"/>
<organism evidence="1 2">
    <name type="scientific">Xanthomonas campestris pv. campestris (strain 8004)</name>
    <dbReference type="NCBI Taxonomy" id="314565"/>
    <lineage>
        <taxon>Bacteria</taxon>
        <taxon>Pseudomonadati</taxon>
        <taxon>Pseudomonadota</taxon>
        <taxon>Gammaproteobacteria</taxon>
        <taxon>Lysobacterales</taxon>
        <taxon>Lysobacteraceae</taxon>
        <taxon>Xanthomonas</taxon>
    </lineage>
</organism>
<evidence type="ECO:0008006" key="3">
    <source>
        <dbReference type="Google" id="ProtNLM"/>
    </source>
</evidence>
<dbReference type="HOGENOM" id="CLU_185804_0_0_6"/>